<dbReference type="PANTHER" id="PTHR13140">
    <property type="entry name" value="MYOSIN"/>
    <property type="match status" value="1"/>
</dbReference>
<keyword evidence="1" id="KW-0547">Nucleotide-binding</keyword>
<dbReference type="SUPFAM" id="SSF52540">
    <property type="entry name" value="P-loop containing nucleoside triphosphate hydrolases"/>
    <property type="match status" value="1"/>
</dbReference>
<dbReference type="GO" id="GO:0005524">
    <property type="term" value="F:ATP binding"/>
    <property type="evidence" value="ECO:0007669"/>
    <property type="project" value="UniProtKB-KW"/>
</dbReference>
<accession>A0AAD8MYV6</accession>
<comment type="caution">
    <text evidence="4">Lacks conserved residue(s) required for the propagation of feature annotation.</text>
</comment>
<dbReference type="GO" id="GO:0000146">
    <property type="term" value="F:microfilament motor activity"/>
    <property type="evidence" value="ECO:0007669"/>
    <property type="project" value="TreeGrafter"/>
</dbReference>
<evidence type="ECO:0000313" key="6">
    <source>
        <dbReference type="EMBL" id="KAK1388698.1"/>
    </source>
</evidence>
<dbReference type="GO" id="GO:0016020">
    <property type="term" value="C:membrane"/>
    <property type="evidence" value="ECO:0007669"/>
    <property type="project" value="TreeGrafter"/>
</dbReference>
<name>A0AAD8MYV6_9APIA</name>
<dbReference type="GO" id="GO:0016459">
    <property type="term" value="C:myosin complex"/>
    <property type="evidence" value="ECO:0007669"/>
    <property type="project" value="UniProtKB-KW"/>
</dbReference>
<keyword evidence="3 4" id="KW-0009">Actin-binding</keyword>
<reference evidence="6" key="2">
    <citation type="submission" date="2023-05" db="EMBL/GenBank/DDBJ databases">
        <authorList>
            <person name="Schelkunov M.I."/>
        </authorList>
    </citation>
    <scope>NUCLEOTIDE SEQUENCE</scope>
    <source>
        <strain evidence="6">Hsosn_3</strain>
        <tissue evidence="6">Leaf</tissue>
    </source>
</reference>
<proteinExistence type="inferred from homology"/>
<keyword evidence="7" id="KW-1185">Reference proteome</keyword>
<dbReference type="Proteomes" id="UP001237642">
    <property type="component" value="Unassembled WGS sequence"/>
</dbReference>
<dbReference type="EMBL" id="JAUIZM010000004">
    <property type="protein sequence ID" value="KAK1388698.1"/>
    <property type="molecule type" value="Genomic_DNA"/>
</dbReference>
<dbReference type="Gene3D" id="1.20.58.530">
    <property type="match status" value="2"/>
</dbReference>
<evidence type="ECO:0000256" key="3">
    <source>
        <dbReference type="ARBA" id="ARBA00023203"/>
    </source>
</evidence>
<evidence type="ECO:0000313" key="7">
    <source>
        <dbReference type="Proteomes" id="UP001237642"/>
    </source>
</evidence>
<dbReference type="Pfam" id="PF00063">
    <property type="entry name" value="Myosin_head"/>
    <property type="match status" value="1"/>
</dbReference>
<sequence>MSPAYQVIIFEQYCFNFTNEKLQQHFNQRVFKMEQEEYTKEEIDWSYKEFVDNQDLLDLIEKTNFTIAHYAGEVQYQSEQFLDKNKDSVVPEHQDLFSASMCSFVAGLFPPQPAETPKASNKSSKFSSIGSRFKVQLQQLMFYTTPLH</sequence>
<dbReference type="GO" id="GO:0007015">
    <property type="term" value="P:actin filament organization"/>
    <property type="evidence" value="ECO:0007669"/>
    <property type="project" value="TreeGrafter"/>
</dbReference>
<evidence type="ECO:0000256" key="4">
    <source>
        <dbReference type="PROSITE-ProRule" id="PRU00782"/>
    </source>
</evidence>
<comment type="caution">
    <text evidence="6">The sequence shown here is derived from an EMBL/GenBank/DDBJ whole genome shotgun (WGS) entry which is preliminary data.</text>
</comment>
<comment type="similarity">
    <text evidence="4">Belongs to the TRAFAC class myosin-kinesin ATPase superfamily. Myosin family.</text>
</comment>
<keyword evidence="4" id="KW-0505">Motor protein</keyword>
<feature type="domain" description="Myosin motor" evidence="5">
    <location>
        <begin position="1"/>
        <end position="62"/>
    </location>
</feature>
<feature type="domain" description="Myosin motor" evidence="5">
    <location>
        <begin position="63"/>
        <end position="148"/>
    </location>
</feature>
<dbReference type="PROSITE" id="PS51456">
    <property type="entry name" value="MYOSIN_MOTOR"/>
    <property type="match status" value="2"/>
</dbReference>
<evidence type="ECO:0000256" key="1">
    <source>
        <dbReference type="ARBA" id="ARBA00022741"/>
    </source>
</evidence>
<dbReference type="AlphaFoldDB" id="A0AAD8MYV6"/>
<dbReference type="GO" id="GO:0005737">
    <property type="term" value="C:cytoplasm"/>
    <property type="evidence" value="ECO:0007669"/>
    <property type="project" value="TreeGrafter"/>
</dbReference>
<evidence type="ECO:0000256" key="2">
    <source>
        <dbReference type="ARBA" id="ARBA00022840"/>
    </source>
</evidence>
<evidence type="ECO:0000259" key="5">
    <source>
        <dbReference type="PROSITE" id="PS51456"/>
    </source>
</evidence>
<reference evidence="6" key="1">
    <citation type="submission" date="2023-02" db="EMBL/GenBank/DDBJ databases">
        <title>Genome of toxic invasive species Heracleum sosnowskyi carries increased number of genes despite the absence of recent whole-genome duplications.</title>
        <authorList>
            <person name="Schelkunov M."/>
            <person name="Shtratnikova V."/>
            <person name="Makarenko M."/>
            <person name="Klepikova A."/>
            <person name="Omelchenko D."/>
            <person name="Novikova G."/>
            <person name="Obukhova E."/>
            <person name="Bogdanov V."/>
            <person name="Penin A."/>
            <person name="Logacheva M."/>
        </authorList>
    </citation>
    <scope>NUCLEOTIDE SEQUENCE</scope>
    <source>
        <strain evidence="6">Hsosn_3</strain>
        <tissue evidence="6">Leaf</tissue>
    </source>
</reference>
<dbReference type="InterPro" id="IPR001609">
    <property type="entry name" value="Myosin_head_motor_dom-like"/>
</dbReference>
<dbReference type="InterPro" id="IPR027417">
    <property type="entry name" value="P-loop_NTPase"/>
</dbReference>
<organism evidence="6 7">
    <name type="scientific">Heracleum sosnowskyi</name>
    <dbReference type="NCBI Taxonomy" id="360622"/>
    <lineage>
        <taxon>Eukaryota</taxon>
        <taxon>Viridiplantae</taxon>
        <taxon>Streptophyta</taxon>
        <taxon>Embryophyta</taxon>
        <taxon>Tracheophyta</taxon>
        <taxon>Spermatophyta</taxon>
        <taxon>Magnoliopsida</taxon>
        <taxon>eudicotyledons</taxon>
        <taxon>Gunneridae</taxon>
        <taxon>Pentapetalae</taxon>
        <taxon>asterids</taxon>
        <taxon>campanulids</taxon>
        <taxon>Apiales</taxon>
        <taxon>Apiaceae</taxon>
        <taxon>Apioideae</taxon>
        <taxon>apioid superclade</taxon>
        <taxon>Tordylieae</taxon>
        <taxon>Tordyliinae</taxon>
        <taxon>Heracleum</taxon>
    </lineage>
</organism>
<keyword evidence="2" id="KW-0067">ATP-binding</keyword>
<keyword evidence="4" id="KW-0518">Myosin</keyword>
<dbReference type="PANTHER" id="PTHR13140:SF792">
    <property type="entry name" value="MYOSIN-9"/>
    <property type="match status" value="1"/>
</dbReference>
<protein>
    <recommendedName>
        <fullName evidence="5">Myosin motor domain-containing protein</fullName>
    </recommendedName>
</protein>
<dbReference type="SMART" id="SM00242">
    <property type="entry name" value="MYSc"/>
    <property type="match status" value="1"/>
</dbReference>
<gene>
    <name evidence="6" type="ORF">POM88_016876</name>
</gene>
<dbReference type="GO" id="GO:0051015">
    <property type="term" value="F:actin filament binding"/>
    <property type="evidence" value="ECO:0007669"/>
    <property type="project" value="TreeGrafter"/>
</dbReference>